<reference evidence="1 2" key="1">
    <citation type="submission" date="2024-10" db="EMBL/GenBank/DDBJ databases">
        <title>Updated reference genomes for cyclostephanoid diatoms.</title>
        <authorList>
            <person name="Roberts W.R."/>
            <person name="Alverson A.J."/>
        </authorList>
    </citation>
    <scope>NUCLEOTIDE SEQUENCE [LARGE SCALE GENOMIC DNA]</scope>
    <source>
        <strain evidence="1 2">AJA232-27</strain>
    </source>
</reference>
<organism evidence="1 2">
    <name type="scientific">Discostella pseudostelligera</name>
    <dbReference type="NCBI Taxonomy" id="259834"/>
    <lineage>
        <taxon>Eukaryota</taxon>
        <taxon>Sar</taxon>
        <taxon>Stramenopiles</taxon>
        <taxon>Ochrophyta</taxon>
        <taxon>Bacillariophyta</taxon>
        <taxon>Coscinodiscophyceae</taxon>
        <taxon>Thalassiosirophycidae</taxon>
        <taxon>Stephanodiscales</taxon>
        <taxon>Stephanodiscaceae</taxon>
        <taxon>Discostella</taxon>
    </lineage>
</organism>
<comment type="caution">
    <text evidence="1">The sequence shown here is derived from an EMBL/GenBank/DDBJ whole genome shotgun (WGS) entry which is preliminary data.</text>
</comment>
<name>A0ABD3N046_9STRA</name>
<dbReference type="Proteomes" id="UP001530293">
    <property type="component" value="Unassembled WGS sequence"/>
</dbReference>
<accession>A0ABD3N046</accession>
<proteinExistence type="predicted"/>
<keyword evidence="2" id="KW-1185">Reference proteome</keyword>
<evidence type="ECO:0000313" key="2">
    <source>
        <dbReference type="Proteomes" id="UP001530293"/>
    </source>
</evidence>
<dbReference type="AlphaFoldDB" id="A0ABD3N046"/>
<protein>
    <submittedName>
        <fullName evidence="1">Uncharacterized protein</fullName>
    </submittedName>
</protein>
<dbReference type="EMBL" id="JALLBG020000055">
    <property type="protein sequence ID" value="KAL3769468.1"/>
    <property type="molecule type" value="Genomic_DNA"/>
</dbReference>
<evidence type="ECO:0000313" key="1">
    <source>
        <dbReference type="EMBL" id="KAL3769468.1"/>
    </source>
</evidence>
<gene>
    <name evidence="1" type="ORF">ACHAWU_008877</name>
</gene>
<sequence length="426" mass="47440">MNSGFDISSSSSSSSTTTSYNHLYPFLRICAASLIMYHNRLTAKQPQNPITSKLLRIAREMNMSFKDLDHWSSIISQDFCSRNPEIAPPTDDILGLTTTLSQVVSQVNMQNTKLDNLVTQCRSRDAAYERLKDETSNLHDELAKRDATLAELHQQLAEKDSRLATFKRVLESPDSRDQRVRQRLEGKMDIVATSTPKGTNNNDVQGVETSNALDGAATMGAGDGHGDAFQMDLRYGAEAAQVNSTKQSLRGLTIQNLLVQCYHGNFLKHSNWSYSAKLALPPTVASGDQSTARYVLELCQYVMDAQEQQDFRLKSFATDEQLQTAADTIQQRAFRKMFQFEGDDPKTEEQLLKKKGSQGKKPTVSGVGSRVRKYKAKYNLKELQEKPETEIAAAGTPPDNRSMLKYMVKSNVRSVGNDGNVSGEQD</sequence>